<name>A0A3E0VDW7_9MICO</name>
<dbReference type="Proteomes" id="UP000256486">
    <property type="component" value="Unassembled WGS sequence"/>
</dbReference>
<gene>
    <name evidence="2" type="ORF">B7R54_00445</name>
</gene>
<proteinExistence type="predicted"/>
<keyword evidence="1" id="KW-0812">Transmembrane</keyword>
<feature type="transmembrane region" description="Helical" evidence="1">
    <location>
        <begin position="123"/>
        <end position="147"/>
    </location>
</feature>
<feature type="transmembrane region" description="Helical" evidence="1">
    <location>
        <begin position="234"/>
        <end position="253"/>
    </location>
</feature>
<evidence type="ECO:0000313" key="3">
    <source>
        <dbReference type="Proteomes" id="UP000256486"/>
    </source>
</evidence>
<feature type="transmembrane region" description="Helical" evidence="1">
    <location>
        <begin position="199"/>
        <end position="222"/>
    </location>
</feature>
<sequence>MLPADSVESNWIELLYDLSTWESGLTKNGQQVSYTALRRMGAVAIVSVAAHGSVYEFHQSLAPGVEPVGVPFEIADFVFTATGETVGGRTDRSGSGSGSTRCLLAPATASEGGRHDESCRLGIVGYAVVMSMFLAACLAFLQVAAVFTPENQSYFVEFGFFFGLVCAPLGAISGAVSGLSAHLAVRRVGNDRSVGVRPLTAAVVLALGSAPGVWLAIWMYGIFDLDIHTPSPQYLVELAAAVCVLACGGALHLRSRLDRANEGAIPGGLE</sequence>
<evidence type="ECO:0000256" key="1">
    <source>
        <dbReference type="SAM" id="Phobius"/>
    </source>
</evidence>
<reference evidence="2 3" key="1">
    <citation type="submission" date="2017-04" db="EMBL/GenBank/DDBJ databases">
        <title>Comparative genome analysis of Subtercola boreus.</title>
        <authorList>
            <person name="Cho Y.-J."/>
            <person name="Cho A."/>
            <person name="Kim O.-S."/>
            <person name="Lee J.-I."/>
        </authorList>
    </citation>
    <scope>NUCLEOTIDE SEQUENCE [LARGE SCALE GENOMIC DNA]</scope>
    <source>
        <strain evidence="2 3">K300</strain>
    </source>
</reference>
<keyword evidence="3" id="KW-1185">Reference proteome</keyword>
<accession>A0A3E0VDW7</accession>
<keyword evidence="1" id="KW-1133">Transmembrane helix</keyword>
<evidence type="ECO:0000313" key="2">
    <source>
        <dbReference type="EMBL" id="RFA07849.1"/>
    </source>
</evidence>
<comment type="caution">
    <text evidence="2">The sequence shown here is derived from an EMBL/GenBank/DDBJ whole genome shotgun (WGS) entry which is preliminary data.</text>
</comment>
<dbReference type="EMBL" id="NBWZ01000001">
    <property type="protein sequence ID" value="RFA07849.1"/>
    <property type="molecule type" value="Genomic_DNA"/>
</dbReference>
<keyword evidence="1" id="KW-0472">Membrane</keyword>
<protein>
    <submittedName>
        <fullName evidence="2">Uncharacterized protein</fullName>
    </submittedName>
</protein>
<organism evidence="2 3">
    <name type="scientific">Subtercola boreus</name>
    <dbReference type="NCBI Taxonomy" id="120213"/>
    <lineage>
        <taxon>Bacteria</taxon>
        <taxon>Bacillati</taxon>
        <taxon>Actinomycetota</taxon>
        <taxon>Actinomycetes</taxon>
        <taxon>Micrococcales</taxon>
        <taxon>Microbacteriaceae</taxon>
        <taxon>Subtercola</taxon>
    </lineage>
</organism>
<dbReference type="AlphaFoldDB" id="A0A3E0VDW7"/>
<feature type="transmembrane region" description="Helical" evidence="1">
    <location>
        <begin position="159"/>
        <end position="179"/>
    </location>
</feature>
<dbReference type="RefSeq" id="WP_116413270.1">
    <property type="nucleotide sequence ID" value="NZ_NBWZ01000001.1"/>
</dbReference>